<dbReference type="Pfam" id="PF00108">
    <property type="entry name" value="Thiolase_N"/>
    <property type="match status" value="1"/>
</dbReference>
<dbReference type="RefSeq" id="WP_019034638.1">
    <property type="nucleotide sequence ID" value="NZ_JASOZY010000002.1"/>
</dbReference>
<dbReference type="PROSITE" id="PS00099">
    <property type="entry name" value="THIOLASE_3"/>
    <property type="match status" value="1"/>
</dbReference>
<dbReference type="FunFam" id="3.40.47.10:FF:000010">
    <property type="entry name" value="Acetyl-CoA acetyltransferase (Thiolase)"/>
    <property type="match status" value="1"/>
</dbReference>
<comment type="similarity">
    <text evidence="1 7">Belongs to the thiolase-like superfamily. Thiolase family.</text>
</comment>
<dbReference type="EMBL" id="UGSZ01000001">
    <property type="protein sequence ID" value="SUB56461.1"/>
    <property type="molecule type" value="Genomic_DNA"/>
</dbReference>
<keyword evidence="3 7" id="KW-0808">Transferase</keyword>
<feature type="domain" description="Thiolase C-terminal" evidence="9">
    <location>
        <begin position="273"/>
        <end position="392"/>
    </location>
</feature>
<keyword evidence="4 7" id="KW-0012">Acyltransferase</keyword>
<evidence type="ECO:0000256" key="2">
    <source>
        <dbReference type="ARBA" id="ARBA00012705"/>
    </source>
</evidence>
<organism evidence="10 11">
    <name type="scientific">Peptoniphilus lacrimalis</name>
    <dbReference type="NCBI Taxonomy" id="33031"/>
    <lineage>
        <taxon>Bacteria</taxon>
        <taxon>Bacillati</taxon>
        <taxon>Bacillota</taxon>
        <taxon>Tissierellia</taxon>
        <taxon>Tissierellales</taxon>
        <taxon>Peptoniphilaceae</taxon>
        <taxon>Peptoniphilus</taxon>
    </lineage>
</organism>
<evidence type="ECO:0000256" key="7">
    <source>
        <dbReference type="RuleBase" id="RU003557"/>
    </source>
</evidence>
<dbReference type="SUPFAM" id="SSF53901">
    <property type="entry name" value="Thiolase-like"/>
    <property type="match status" value="2"/>
</dbReference>
<dbReference type="GO" id="GO:0003985">
    <property type="term" value="F:acetyl-CoA C-acetyltransferase activity"/>
    <property type="evidence" value="ECO:0007669"/>
    <property type="project" value="UniProtKB-EC"/>
</dbReference>
<dbReference type="OrthoDB" id="9764892at2"/>
<evidence type="ECO:0000313" key="10">
    <source>
        <dbReference type="EMBL" id="SUB56461.1"/>
    </source>
</evidence>
<dbReference type="InterPro" id="IPR020617">
    <property type="entry name" value="Thiolase_C"/>
</dbReference>
<dbReference type="PANTHER" id="PTHR18919:SF107">
    <property type="entry name" value="ACETYL-COA ACETYLTRANSFERASE, CYTOSOLIC"/>
    <property type="match status" value="1"/>
</dbReference>
<gene>
    <name evidence="10" type="primary">thlA</name>
    <name evidence="10" type="ORF">NCTC13149_00232</name>
</gene>
<evidence type="ECO:0000256" key="1">
    <source>
        <dbReference type="ARBA" id="ARBA00010982"/>
    </source>
</evidence>
<evidence type="ECO:0000256" key="4">
    <source>
        <dbReference type="ARBA" id="ARBA00023315"/>
    </source>
</evidence>
<dbReference type="InterPro" id="IPR020613">
    <property type="entry name" value="Thiolase_CS"/>
</dbReference>
<evidence type="ECO:0000256" key="6">
    <source>
        <dbReference type="PIRSR" id="PIRSR000429-1"/>
    </source>
</evidence>
<evidence type="ECO:0000313" key="11">
    <source>
        <dbReference type="Proteomes" id="UP000255517"/>
    </source>
</evidence>
<dbReference type="InterPro" id="IPR020615">
    <property type="entry name" value="Thiolase_acyl_enz_int_AS"/>
</dbReference>
<evidence type="ECO:0000259" key="8">
    <source>
        <dbReference type="Pfam" id="PF00108"/>
    </source>
</evidence>
<evidence type="ECO:0000256" key="3">
    <source>
        <dbReference type="ARBA" id="ARBA00022679"/>
    </source>
</evidence>
<dbReference type="InterPro" id="IPR020610">
    <property type="entry name" value="Thiolase_AS"/>
</dbReference>
<feature type="domain" description="Thiolase N-terminal" evidence="8">
    <location>
        <begin position="5"/>
        <end position="265"/>
    </location>
</feature>
<dbReference type="PIRSF" id="PIRSF000429">
    <property type="entry name" value="Ac-CoA_Ac_transf"/>
    <property type="match status" value="1"/>
</dbReference>
<dbReference type="InterPro" id="IPR002155">
    <property type="entry name" value="Thiolase"/>
</dbReference>
<dbReference type="EC" id="2.3.1.9" evidence="2"/>
<dbReference type="Gene3D" id="3.40.47.10">
    <property type="match status" value="2"/>
</dbReference>
<dbReference type="InterPro" id="IPR016039">
    <property type="entry name" value="Thiolase-like"/>
</dbReference>
<proteinExistence type="inferred from homology"/>
<dbReference type="AlphaFoldDB" id="A0A379C2Z7"/>
<feature type="active site" description="Proton acceptor" evidence="6">
    <location>
        <position position="381"/>
    </location>
</feature>
<accession>A0A379C2Z7</accession>
<dbReference type="PROSITE" id="PS00098">
    <property type="entry name" value="THIOLASE_1"/>
    <property type="match status" value="1"/>
</dbReference>
<dbReference type="Pfam" id="PF02803">
    <property type="entry name" value="Thiolase_C"/>
    <property type="match status" value="1"/>
</dbReference>
<name>A0A379C2Z7_9FIRM</name>
<dbReference type="InterPro" id="IPR020616">
    <property type="entry name" value="Thiolase_N"/>
</dbReference>
<dbReference type="Proteomes" id="UP000255517">
    <property type="component" value="Unassembled WGS sequence"/>
</dbReference>
<feature type="active site" description="Proton acceptor" evidence="6">
    <location>
        <position position="351"/>
    </location>
</feature>
<sequence>MEDRIVIASAARTPVGAFGGAFKTVGPVELGIVAVKEAMKRAKVSPEMIDEAYIGNVLQAGQGQNVARQIVLGSGIPKECPAVTINIVCGSGLRAVSLAAQVIKAGDAEIVLAGGSESMSASMYGIPSSRWGARMNDKTLVDLMIKDGLWDAFNDYHMGITAENVAEKYGITREMQDELACRSQNNASRARAEGRFKDEIVPVEVKGRKGKVTVVEDDEFIRDGVTVESLAKLKPAFKKEGGTVTAGNASGINDGAAMLIVMKESKAKELGVTPLAYIISYATCGVDPKVMGTGPIPSSTKALKLAGLTADDLDLIEANEAFAAQACAVNQVMKFDISKVNVNGGAIAIGHPIGASGARILTTLLYEMQKRDSKKGLATLCIGGGMGTALVVGRD</sequence>
<evidence type="ECO:0000256" key="5">
    <source>
        <dbReference type="ARBA" id="ARBA00030755"/>
    </source>
</evidence>
<feature type="active site" description="Acyl-thioester intermediate" evidence="6">
    <location>
        <position position="89"/>
    </location>
</feature>
<protein>
    <recommendedName>
        <fullName evidence="2">acetyl-CoA C-acetyltransferase</fullName>
        <ecNumber evidence="2">2.3.1.9</ecNumber>
    </recommendedName>
    <alternativeName>
        <fullName evidence="5">Acetoacetyl-CoA thiolase</fullName>
    </alternativeName>
</protein>
<dbReference type="PANTHER" id="PTHR18919">
    <property type="entry name" value="ACETYL-COA C-ACYLTRANSFERASE"/>
    <property type="match status" value="1"/>
</dbReference>
<reference evidence="10 11" key="1">
    <citation type="submission" date="2018-06" db="EMBL/GenBank/DDBJ databases">
        <authorList>
            <consortium name="Pathogen Informatics"/>
            <person name="Doyle S."/>
        </authorList>
    </citation>
    <scope>NUCLEOTIDE SEQUENCE [LARGE SCALE GENOMIC DNA]</scope>
    <source>
        <strain evidence="10 11">NCTC13149</strain>
    </source>
</reference>
<dbReference type="PROSITE" id="PS00737">
    <property type="entry name" value="THIOLASE_2"/>
    <property type="match status" value="1"/>
</dbReference>
<dbReference type="NCBIfam" id="TIGR01930">
    <property type="entry name" value="AcCoA-C-Actrans"/>
    <property type="match status" value="1"/>
</dbReference>
<dbReference type="CDD" id="cd00751">
    <property type="entry name" value="thiolase"/>
    <property type="match status" value="1"/>
</dbReference>
<dbReference type="STRING" id="1122949.GCA_000378725_00801"/>
<evidence type="ECO:0000259" key="9">
    <source>
        <dbReference type="Pfam" id="PF02803"/>
    </source>
</evidence>